<evidence type="ECO:0000256" key="1">
    <source>
        <dbReference type="SAM" id="MobiDB-lite"/>
    </source>
</evidence>
<comment type="caution">
    <text evidence="3">The sequence shown here is derived from an EMBL/GenBank/DDBJ whole genome shotgun (WGS) entry which is preliminary data.</text>
</comment>
<reference evidence="3" key="1">
    <citation type="submission" date="2020-10" db="EMBL/GenBank/DDBJ databases">
        <authorList>
            <person name="Kikuchi T."/>
        </authorList>
    </citation>
    <scope>NUCLEOTIDE SEQUENCE</scope>
    <source>
        <strain evidence="3">NKZ352</strain>
    </source>
</reference>
<keyword evidence="2" id="KW-1133">Transmembrane helix</keyword>
<proteinExistence type="predicted"/>
<evidence type="ECO:0000313" key="4">
    <source>
        <dbReference type="Proteomes" id="UP000835052"/>
    </source>
</evidence>
<feature type="region of interest" description="Disordered" evidence="1">
    <location>
        <begin position="17"/>
        <end position="38"/>
    </location>
</feature>
<keyword evidence="2" id="KW-0812">Transmembrane</keyword>
<feature type="compositionally biased region" description="Basic and acidic residues" evidence="1">
    <location>
        <begin position="23"/>
        <end position="34"/>
    </location>
</feature>
<feature type="compositionally biased region" description="Low complexity" evidence="1">
    <location>
        <begin position="80"/>
        <end position="95"/>
    </location>
</feature>
<organism evidence="3 4">
    <name type="scientific">Caenorhabditis auriculariae</name>
    <dbReference type="NCBI Taxonomy" id="2777116"/>
    <lineage>
        <taxon>Eukaryota</taxon>
        <taxon>Metazoa</taxon>
        <taxon>Ecdysozoa</taxon>
        <taxon>Nematoda</taxon>
        <taxon>Chromadorea</taxon>
        <taxon>Rhabditida</taxon>
        <taxon>Rhabditina</taxon>
        <taxon>Rhabditomorpha</taxon>
        <taxon>Rhabditoidea</taxon>
        <taxon>Rhabditidae</taxon>
        <taxon>Peloderinae</taxon>
        <taxon>Caenorhabditis</taxon>
    </lineage>
</organism>
<dbReference type="EMBL" id="CAJGYM010000030">
    <property type="protein sequence ID" value="CAD6192839.1"/>
    <property type="molecule type" value="Genomic_DNA"/>
</dbReference>
<gene>
    <name evidence="3" type="ORF">CAUJ_LOCUS8758</name>
</gene>
<name>A0A8S1H9P6_9PELO</name>
<dbReference type="AlphaFoldDB" id="A0A8S1H9P6"/>
<evidence type="ECO:0000313" key="3">
    <source>
        <dbReference type="EMBL" id="CAD6192839.1"/>
    </source>
</evidence>
<sequence>MRKSEAGKRRRRNVVTGTLTITDVEKKERPRPEFSKSSNDLCVQRNHAEVLAALVVAVFVVQFAVLLVCLRRCSRSYSDVQSISSGSDTSTFSFSPASSRTNIHCSTSHGLSLHSGKTFSS</sequence>
<protein>
    <submittedName>
        <fullName evidence="3">Uncharacterized protein</fullName>
    </submittedName>
</protein>
<evidence type="ECO:0000256" key="2">
    <source>
        <dbReference type="SAM" id="Phobius"/>
    </source>
</evidence>
<keyword evidence="2" id="KW-0472">Membrane</keyword>
<keyword evidence="4" id="KW-1185">Reference proteome</keyword>
<feature type="region of interest" description="Disordered" evidence="1">
    <location>
        <begin position="80"/>
        <end position="99"/>
    </location>
</feature>
<feature type="transmembrane region" description="Helical" evidence="2">
    <location>
        <begin position="50"/>
        <end position="70"/>
    </location>
</feature>
<dbReference type="Proteomes" id="UP000835052">
    <property type="component" value="Unassembled WGS sequence"/>
</dbReference>
<accession>A0A8S1H9P6</accession>